<dbReference type="Gene3D" id="1.50.10.10">
    <property type="match status" value="1"/>
</dbReference>
<dbReference type="PANTHER" id="PTHR33307:SF6">
    <property type="entry name" value="ALPHA-RHAMNOSIDASE (EUROFUNG)-RELATED"/>
    <property type="match status" value="1"/>
</dbReference>
<dbReference type="InterPro" id="IPR013783">
    <property type="entry name" value="Ig-like_fold"/>
</dbReference>
<dbReference type="Gene3D" id="2.60.420.10">
    <property type="entry name" value="Maltose phosphorylase, domain 3"/>
    <property type="match status" value="1"/>
</dbReference>
<dbReference type="Pfam" id="PF08531">
    <property type="entry name" value="Bac_rhamnosid_N"/>
    <property type="match status" value="1"/>
</dbReference>
<reference evidence="8 9" key="1">
    <citation type="submission" date="2019-03" db="EMBL/GenBank/DDBJ databases">
        <title>Draft genome sequences of novel Actinobacteria.</title>
        <authorList>
            <person name="Sahin N."/>
            <person name="Ay H."/>
            <person name="Saygin H."/>
        </authorList>
    </citation>
    <scope>NUCLEOTIDE SEQUENCE [LARGE SCALE GENOMIC DNA]</scope>
    <source>
        <strain evidence="8 9">5K138</strain>
    </source>
</reference>
<evidence type="ECO:0000259" key="4">
    <source>
        <dbReference type="Pfam" id="PF05592"/>
    </source>
</evidence>
<evidence type="ECO:0000256" key="2">
    <source>
        <dbReference type="ARBA" id="ARBA00012652"/>
    </source>
</evidence>
<evidence type="ECO:0000313" key="8">
    <source>
        <dbReference type="EMBL" id="TDE10699.1"/>
    </source>
</evidence>
<dbReference type="GO" id="GO:0005975">
    <property type="term" value="P:carbohydrate metabolic process"/>
    <property type="evidence" value="ECO:0007669"/>
    <property type="project" value="InterPro"/>
</dbReference>
<feature type="domain" description="Alpha-L-rhamnosidase six-hairpin glycosidase" evidence="6">
    <location>
        <begin position="414"/>
        <end position="779"/>
    </location>
</feature>
<dbReference type="EMBL" id="SMKZ01000013">
    <property type="protein sequence ID" value="TDE10699.1"/>
    <property type="molecule type" value="Genomic_DNA"/>
</dbReference>
<feature type="domain" description="Alpha-L-rhamnosidase concanavalin-like" evidence="4">
    <location>
        <begin position="292"/>
        <end position="410"/>
    </location>
</feature>
<dbReference type="PANTHER" id="PTHR33307">
    <property type="entry name" value="ALPHA-RHAMNOSIDASE (EUROFUNG)"/>
    <property type="match status" value="1"/>
</dbReference>
<dbReference type="InterPro" id="IPR008902">
    <property type="entry name" value="Rhamnosid_concanavalin"/>
</dbReference>
<comment type="caution">
    <text evidence="8">The sequence shown here is derived from an EMBL/GenBank/DDBJ whole genome shotgun (WGS) entry which is preliminary data.</text>
</comment>
<organism evidence="8 9">
    <name type="scientific">Jiangella asiatica</name>
    <dbReference type="NCBI Taxonomy" id="2530372"/>
    <lineage>
        <taxon>Bacteria</taxon>
        <taxon>Bacillati</taxon>
        <taxon>Actinomycetota</taxon>
        <taxon>Actinomycetes</taxon>
        <taxon>Jiangellales</taxon>
        <taxon>Jiangellaceae</taxon>
        <taxon>Jiangella</taxon>
    </lineage>
</organism>
<dbReference type="Gene3D" id="2.60.120.260">
    <property type="entry name" value="Galactose-binding domain-like"/>
    <property type="match status" value="2"/>
</dbReference>
<sequence>MSWRLPEGTREQVAYQLRAGRWDSGRVESDQSILVPYDGPDLASGERVEWTVRVWTDAGESDWAEPSWWEMGLLDPADWVARWVEPAEPDRVRAQVVHPAHLFRGKFTLDDAVERARLYVTAHGIYEFFVNGDRVGDLELTPGFTSYRSRLQVQTFDVAPLLRAGENVLGAVLSDGWFRGQTSGFRHIRSYGDTLALLAQLDVLRPDGTLRRVGTGPDWLSTTGSIVAADLVEGQVVDLRRDPAGWHSADAVLEGWSPVTVVDHDLTRLCWSPSPPVRRVQELRPVAVTRPAPDRQVIDLGQNLNGWVRVTSLGPAGTTLSLTHGEALDASGDVTLDTLSPDADDVPGIDAWPWDMSMIKRSLQVDRVTAAGTDGEVFEPRHTTHGFQYVRVEGHPDDLTADDVTGVVVHTDLRRTGSFECSDVRINRLHEAAVWSFRGNACDIPTDCPTRERAGWTGDWQIFVPTAAFLYDVAGFSTKWLRDLAADQRPDGTVEHLAPNSVPTDLTDNPVPPGAAGWADAAVIVPWEIYRAYGDVRLLKEQWPSMTAWVEYAATAAKDRRHPDRAATRPTPGPHERYLWDTGFHFGEWLEPGEHEMDMAKRAAADHGDLATAYLHHSADLLGQIAAVLGDVPGVCRYADLAGFTRWAWQEEFLRPDGTLATDTQAAHVRALAFGLVPDDLRAQVAGRLVELIRDAGTHLGTGFLATPYLLPVLADTGHLDVAYELLFQDTEPSWLTMIDRGATTIWEAWNGIDEHGTSTLSLNHYSKGAVVSFLHRYVAGIQLLNDHPAYRRFRIAPRPGGGLTTARATHDSPYGRIESAWHLDGDRFTLDVTVPPGTTAEVHLPDGRRHDAAPGTATFRGLATPALAAATAGEEGR</sequence>
<evidence type="ECO:0000259" key="5">
    <source>
        <dbReference type="Pfam" id="PF08531"/>
    </source>
</evidence>
<dbReference type="InterPro" id="IPR016007">
    <property type="entry name" value="Alpha_rhamnosid"/>
</dbReference>
<evidence type="ECO:0000256" key="3">
    <source>
        <dbReference type="ARBA" id="ARBA00022801"/>
    </source>
</evidence>
<comment type="catalytic activity">
    <reaction evidence="1">
        <text>Hydrolysis of terminal non-reducing alpha-L-rhamnose residues in alpha-L-rhamnosides.</text>
        <dbReference type="EC" id="3.2.1.40"/>
    </reaction>
</comment>
<dbReference type="InterPro" id="IPR008928">
    <property type="entry name" value="6-hairpin_glycosidase_sf"/>
</dbReference>
<dbReference type="InParanoid" id="A0A4R5DAR4"/>
<dbReference type="SUPFAM" id="SSF48208">
    <property type="entry name" value="Six-hairpin glycosidases"/>
    <property type="match status" value="1"/>
</dbReference>
<evidence type="ECO:0000259" key="6">
    <source>
        <dbReference type="Pfam" id="PF17389"/>
    </source>
</evidence>
<dbReference type="InterPro" id="IPR008979">
    <property type="entry name" value="Galactose-bd-like_sf"/>
</dbReference>
<gene>
    <name evidence="8" type="ORF">E1269_11095</name>
</gene>
<name>A0A4R5DAR4_9ACTN</name>
<dbReference type="InterPro" id="IPR035398">
    <property type="entry name" value="Bac_rhamnosid_C"/>
</dbReference>
<keyword evidence="3" id="KW-0378">Hydrolase</keyword>
<dbReference type="PIRSF" id="PIRSF010631">
    <property type="entry name" value="A-rhamnsds"/>
    <property type="match status" value="1"/>
</dbReference>
<proteinExistence type="predicted"/>
<dbReference type="GO" id="GO:0030596">
    <property type="term" value="F:alpha-L-rhamnosidase activity"/>
    <property type="evidence" value="ECO:0007669"/>
    <property type="project" value="UniProtKB-EC"/>
</dbReference>
<evidence type="ECO:0000256" key="1">
    <source>
        <dbReference type="ARBA" id="ARBA00001445"/>
    </source>
</evidence>
<dbReference type="Pfam" id="PF17390">
    <property type="entry name" value="Bac_rhamnosid_C"/>
    <property type="match status" value="1"/>
</dbReference>
<dbReference type="InterPro" id="IPR013737">
    <property type="entry name" value="Bac_rhamnosid_N"/>
</dbReference>
<evidence type="ECO:0000313" key="9">
    <source>
        <dbReference type="Proteomes" id="UP000294739"/>
    </source>
</evidence>
<dbReference type="Pfam" id="PF25788">
    <property type="entry name" value="Ig_Rha78A_N"/>
    <property type="match status" value="1"/>
</dbReference>
<evidence type="ECO:0000259" key="7">
    <source>
        <dbReference type="Pfam" id="PF17390"/>
    </source>
</evidence>
<dbReference type="InterPro" id="IPR035396">
    <property type="entry name" value="Bac_rhamnosid6H"/>
</dbReference>
<keyword evidence="9" id="KW-1185">Reference proteome</keyword>
<dbReference type="OrthoDB" id="9761045at2"/>
<dbReference type="Pfam" id="PF05592">
    <property type="entry name" value="Bac_rhamnosid"/>
    <property type="match status" value="1"/>
</dbReference>
<accession>A0A4R5DAR4</accession>
<dbReference type="InterPro" id="IPR012341">
    <property type="entry name" value="6hp_glycosidase-like_sf"/>
</dbReference>
<dbReference type="SUPFAM" id="SSF49785">
    <property type="entry name" value="Galactose-binding domain-like"/>
    <property type="match status" value="1"/>
</dbReference>
<feature type="domain" description="Bacterial alpha-L-rhamnosidase N-terminal" evidence="5">
    <location>
        <begin position="112"/>
        <end position="281"/>
    </location>
</feature>
<protein>
    <recommendedName>
        <fullName evidence="2">alpha-L-rhamnosidase</fullName>
        <ecNumber evidence="2">3.2.1.40</ecNumber>
    </recommendedName>
</protein>
<dbReference type="Gene3D" id="2.60.40.10">
    <property type="entry name" value="Immunoglobulins"/>
    <property type="match status" value="1"/>
</dbReference>
<dbReference type="Pfam" id="PF17389">
    <property type="entry name" value="Bac_rhamnosid6H"/>
    <property type="match status" value="1"/>
</dbReference>
<dbReference type="EC" id="3.2.1.40" evidence="2"/>
<feature type="domain" description="Alpha-L-rhamnosidase C-terminal" evidence="7">
    <location>
        <begin position="781"/>
        <end position="853"/>
    </location>
</feature>
<dbReference type="Proteomes" id="UP000294739">
    <property type="component" value="Unassembled WGS sequence"/>
</dbReference>
<dbReference type="AlphaFoldDB" id="A0A4R5DAR4"/>